<keyword evidence="2 5" id="KW-0812">Transmembrane</keyword>
<dbReference type="PANTHER" id="PTHR17920">
    <property type="entry name" value="TRANSMEMBRANE AND COILED-COIL DOMAIN-CONTAINING PROTEIN 4 TMCO4"/>
    <property type="match status" value="1"/>
</dbReference>
<dbReference type="EMBL" id="JADGJD010000001">
    <property type="protein sequence ID" value="KAJ3057540.1"/>
    <property type="molecule type" value="Genomic_DNA"/>
</dbReference>
<name>A0AAD5X5G7_9FUNG</name>
<evidence type="ECO:0008006" key="8">
    <source>
        <dbReference type="Google" id="ProtNLM"/>
    </source>
</evidence>
<protein>
    <recommendedName>
        <fullName evidence="8">DUF726-domain-containing protein</fullName>
    </recommendedName>
</protein>
<proteinExistence type="predicted"/>
<dbReference type="GO" id="GO:0016020">
    <property type="term" value="C:membrane"/>
    <property type="evidence" value="ECO:0007669"/>
    <property type="project" value="UniProtKB-SubCell"/>
</dbReference>
<comment type="subcellular location">
    <subcellularLocation>
        <location evidence="1">Membrane</location>
        <topology evidence="1">Multi-pass membrane protein</topology>
    </subcellularLocation>
</comment>
<comment type="caution">
    <text evidence="6">The sequence shown here is derived from an EMBL/GenBank/DDBJ whole genome shotgun (WGS) entry which is preliminary data.</text>
</comment>
<dbReference type="InterPro" id="IPR007941">
    <property type="entry name" value="DUF726"/>
</dbReference>
<evidence type="ECO:0000256" key="4">
    <source>
        <dbReference type="ARBA" id="ARBA00023136"/>
    </source>
</evidence>
<sequence length="622" mass="66939">MPAEQTKLLNTPQLGDAFLQSFADAFRDMRNLLIQAIGVDNQTDHNAALLKTFDSWADDLYAVVWTTLLGRDDKVRVPIQTFITSTPHPAAPSPLTSLSPQAKGSLVRTLILLSISTSKRYDARTRSLIAHIALTSLHTPFPDSHEVVAAEELKHPDKAFSDEDTAVAAKKREEENKRSKGWKIGVAALAGGLAIGVTGGLAAPLVGAGLASVLGAVGITGSTAAIAGTIAGSSTIMSGLFGYYGYDKTSKMMEAHHKDVSEFAFMPMNVTNRLHVTICISGWLKDEEDVLAPWKGFGESGDIYALRWELQALRDLHDALFSMVKDQAYKYVKSEIISRTVLATLFAGLWPLGLLKFGRMIDNPWNNALALAEKAGKVLADVLKGGVQGGRPVSLVGFFVPFEYLHDGNLMHQLQVGYSLGALVIFHCLLSLAETSDSSSCPPNALISNVYLFGLPAPTTPETWRKIRTVVSGRLVNAYTPKDWMLAFLHRTHVWDEGMRRGVAGVMPVKDVDGVENVDVGSVVEGHVGWRVGVGLVMRAIGVEGWDDEAVGTEEVKRAGLEDGVDEVGREVRLAEGNVEVVEGDGDGMKKIVGKAVSKTDVGAADVLPPLPRGDPQPAITM</sequence>
<keyword evidence="4 5" id="KW-0472">Membrane</keyword>
<evidence type="ECO:0000256" key="3">
    <source>
        <dbReference type="ARBA" id="ARBA00022989"/>
    </source>
</evidence>
<reference evidence="6" key="1">
    <citation type="submission" date="2020-05" db="EMBL/GenBank/DDBJ databases">
        <title>Phylogenomic resolution of chytrid fungi.</title>
        <authorList>
            <person name="Stajich J.E."/>
            <person name="Amses K."/>
            <person name="Simmons R."/>
            <person name="Seto K."/>
            <person name="Myers J."/>
            <person name="Bonds A."/>
            <person name="Quandt C.A."/>
            <person name="Barry K."/>
            <person name="Liu P."/>
            <person name="Grigoriev I."/>
            <person name="Longcore J.E."/>
            <person name="James T.Y."/>
        </authorList>
    </citation>
    <scope>NUCLEOTIDE SEQUENCE</scope>
    <source>
        <strain evidence="6">JEL0318</strain>
    </source>
</reference>
<dbReference type="Proteomes" id="UP001212841">
    <property type="component" value="Unassembled WGS sequence"/>
</dbReference>
<dbReference type="PANTHER" id="PTHR17920:SF22">
    <property type="entry name" value="DUF726 DOMAIN PROTEIN (AFU_ORTHOLOGUE AFUA_2G12860)"/>
    <property type="match status" value="1"/>
</dbReference>
<evidence type="ECO:0000256" key="1">
    <source>
        <dbReference type="ARBA" id="ARBA00004141"/>
    </source>
</evidence>
<feature type="transmembrane region" description="Helical" evidence="5">
    <location>
        <begin position="225"/>
        <end position="246"/>
    </location>
</feature>
<dbReference type="AlphaFoldDB" id="A0AAD5X5G7"/>
<accession>A0AAD5X5G7</accession>
<keyword evidence="7" id="KW-1185">Reference proteome</keyword>
<organism evidence="6 7">
    <name type="scientific">Rhizophlyctis rosea</name>
    <dbReference type="NCBI Taxonomy" id="64517"/>
    <lineage>
        <taxon>Eukaryota</taxon>
        <taxon>Fungi</taxon>
        <taxon>Fungi incertae sedis</taxon>
        <taxon>Chytridiomycota</taxon>
        <taxon>Chytridiomycota incertae sedis</taxon>
        <taxon>Chytridiomycetes</taxon>
        <taxon>Rhizophlyctidales</taxon>
        <taxon>Rhizophlyctidaceae</taxon>
        <taxon>Rhizophlyctis</taxon>
    </lineage>
</organism>
<evidence type="ECO:0000256" key="5">
    <source>
        <dbReference type="SAM" id="Phobius"/>
    </source>
</evidence>
<evidence type="ECO:0000256" key="2">
    <source>
        <dbReference type="ARBA" id="ARBA00022692"/>
    </source>
</evidence>
<feature type="transmembrane region" description="Helical" evidence="5">
    <location>
        <begin position="186"/>
        <end position="219"/>
    </location>
</feature>
<gene>
    <name evidence="6" type="ORF">HK097_000006</name>
</gene>
<evidence type="ECO:0000313" key="6">
    <source>
        <dbReference type="EMBL" id="KAJ3057540.1"/>
    </source>
</evidence>
<keyword evidence="3 5" id="KW-1133">Transmembrane helix</keyword>
<dbReference type="Pfam" id="PF05277">
    <property type="entry name" value="DUF726"/>
    <property type="match status" value="2"/>
</dbReference>
<evidence type="ECO:0000313" key="7">
    <source>
        <dbReference type="Proteomes" id="UP001212841"/>
    </source>
</evidence>